<dbReference type="PANTHER" id="PTHR31793">
    <property type="entry name" value="4-HYDROXYBENZOYL-COA THIOESTERASE FAMILY MEMBER"/>
    <property type="match status" value="1"/>
</dbReference>
<dbReference type="EMBL" id="CP059567">
    <property type="protein sequence ID" value="QMT41057.1"/>
    <property type="molecule type" value="Genomic_DNA"/>
</dbReference>
<reference evidence="3 4" key="1">
    <citation type="submission" date="2020-07" db="EMBL/GenBank/DDBJ databases">
        <title>Genomic diversity of species in the Neisseriaceae family.</title>
        <authorList>
            <person name="Vincent A.T."/>
            <person name="Bernet E."/>
            <person name="Veyrier F.J."/>
        </authorList>
    </citation>
    <scope>NUCLEOTIDE SEQUENCE [LARGE SCALE GENOMIC DNA]</scope>
    <source>
        <strain evidence="3 4">DSM 22244</strain>
    </source>
</reference>
<protein>
    <submittedName>
        <fullName evidence="3">Acyl-CoA thioesterase</fullName>
    </submittedName>
</protein>
<dbReference type="Pfam" id="PF13279">
    <property type="entry name" value="4HBT_2"/>
    <property type="match status" value="1"/>
</dbReference>
<evidence type="ECO:0000313" key="3">
    <source>
        <dbReference type="EMBL" id="QMT41057.1"/>
    </source>
</evidence>
<accession>A0A7D7NA72</accession>
<organism evidence="3 4">
    <name type="scientific">Neisseria shayeganii</name>
    <dbReference type="NCBI Taxonomy" id="607712"/>
    <lineage>
        <taxon>Bacteria</taxon>
        <taxon>Pseudomonadati</taxon>
        <taxon>Pseudomonadota</taxon>
        <taxon>Betaproteobacteria</taxon>
        <taxon>Neisseriales</taxon>
        <taxon>Neisseriaceae</taxon>
        <taxon>Neisseria</taxon>
    </lineage>
</organism>
<evidence type="ECO:0000256" key="1">
    <source>
        <dbReference type="ARBA" id="ARBA00005953"/>
    </source>
</evidence>
<dbReference type="CDD" id="cd00586">
    <property type="entry name" value="4HBT"/>
    <property type="match status" value="1"/>
</dbReference>
<keyword evidence="2" id="KW-0378">Hydrolase</keyword>
<gene>
    <name evidence="3" type="ORF">H3L94_03190</name>
</gene>
<dbReference type="PANTHER" id="PTHR31793:SF27">
    <property type="entry name" value="NOVEL THIOESTERASE SUPERFAMILY DOMAIN AND SAPOSIN A-TYPE DOMAIN CONTAINING PROTEIN (0610012H03RIK)"/>
    <property type="match status" value="1"/>
</dbReference>
<dbReference type="RefSeq" id="WP_182122628.1">
    <property type="nucleotide sequence ID" value="NZ_CP059567.1"/>
</dbReference>
<dbReference type="PIRSF" id="PIRSF003230">
    <property type="entry name" value="YbgC"/>
    <property type="match status" value="1"/>
</dbReference>
<dbReference type="Proteomes" id="UP000514752">
    <property type="component" value="Chromosome"/>
</dbReference>
<dbReference type="Gene3D" id="3.10.129.10">
    <property type="entry name" value="Hotdog Thioesterase"/>
    <property type="match status" value="1"/>
</dbReference>
<evidence type="ECO:0000313" key="4">
    <source>
        <dbReference type="Proteomes" id="UP000514752"/>
    </source>
</evidence>
<dbReference type="KEGG" id="nsg:H3L94_03190"/>
<evidence type="ECO:0000256" key="2">
    <source>
        <dbReference type="ARBA" id="ARBA00022801"/>
    </source>
</evidence>
<comment type="similarity">
    <text evidence="1">Belongs to the 4-hydroxybenzoyl-CoA thioesterase family.</text>
</comment>
<dbReference type="SUPFAM" id="SSF54637">
    <property type="entry name" value="Thioesterase/thiol ester dehydrase-isomerase"/>
    <property type="match status" value="1"/>
</dbReference>
<dbReference type="AlphaFoldDB" id="A0A7D7NA72"/>
<sequence>MPKHVYCRHRSDILVPFFDVDAMHIVWHGHYVKYLEVARCAFLDALGYNYDTMREHGHAWPVVKIDLKYIRPARFNQILHVDLALVEYESCLRLDYTLSDAASGEKLTRASTTQVPVSLADGEMQYQTPDSWRQAVRRFAGYRPHP</sequence>
<dbReference type="InterPro" id="IPR050563">
    <property type="entry name" value="4-hydroxybenzoyl-CoA_TE"/>
</dbReference>
<dbReference type="GO" id="GO:0047617">
    <property type="term" value="F:fatty acyl-CoA hydrolase activity"/>
    <property type="evidence" value="ECO:0007669"/>
    <property type="project" value="TreeGrafter"/>
</dbReference>
<dbReference type="InterPro" id="IPR006684">
    <property type="entry name" value="YbgC/YbaW"/>
</dbReference>
<name>A0A7D7NA72_9NEIS</name>
<proteinExistence type="inferred from homology"/>
<dbReference type="InterPro" id="IPR029069">
    <property type="entry name" value="HotDog_dom_sf"/>
</dbReference>